<feature type="region of interest" description="Disordered" evidence="1">
    <location>
        <begin position="969"/>
        <end position="990"/>
    </location>
</feature>
<name>V5ATZ5_TRYCR</name>
<evidence type="ECO:0000313" key="4">
    <source>
        <dbReference type="Proteomes" id="UP000017861"/>
    </source>
</evidence>
<feature type="transmembrane region" description="Helical" evidence="2">
    <location>
        <begin position="6"/>
        <end position="27"/>
    </location>
</feature>
<dbReference type="AlphaFoldDB" id="V5ATZ5"/>
<dbReference type="GO" id="GO:0051792">
    <property type="term" value="P:medium-chain fatty acid biosynthetic process"/>
    <property type="evidence" value="ECO:0007669"/>
    <property type="project" value="TreeGrafter"/>
</dbReference>
<organism evidence="3 4">
    <name type="scientific">Trypanosoma cruzi Dm28c</name>
    <dbReference type="NCBI Taxonomy" id="1416333"/>
    <lineage>
        <taxon>Eukaryota</taxon>
        <taxon>Discoba</taxon>
        <taxon>Euglenozoa</taxon>
        <taxon>Kinetoplastea</taxon>
        <taxon>Metakinetoplastina</taxon>
        <taxon>Trypanosomatida</taxon>
        <taxon>Trypanosomatidae</taxon>
        <taxon>Trypanosoma</taxon>
        <taxon>Schizotrypanum</taxon>
    </lineage>
</organism>
<gene>
    <name evidence="3" type="ORF">TCDM_07651</name>
</gene>
<feature type="region of interest" description="Disordered" evidence="1">
    <location>
        <begin position="548"/>
        <end position="570"/>
    </location>
</feature>
<dbReference type="PANTHER" id="PTHR10794">
    <property type="entry name" value="ABHYDROLASE DOMAIN-CONTAINING PROTEIN"/>
    <property type="match status" value="1"/>
</dbReference>
<evidence type="ECO:0000256" key="2">
    <source>
        <dbReference type="SAM" id="Phobius"/>
    </source>
</evidence>
<feature type="region of interest" description="Disordered" evidence="1">
    <location>
        <begin position="420"/>
        <end position="476"/>
    </location>
</feature>
<dbReference type="PANTHER" id="PTHR10794:SF63">
    <property type="entry name" value="ALPHA_BETA HYDROLASE 1, ISOFORM A"/>
    <property type="match status" value="1"/>
</dbReference>
<keyword evidence="2" id="KW-0472">Membrane</keyword>
<comment type="caution">
    <text evidence="3">The sequence shown here is derived from an EMBL/GenBank/DDBJ whole genome shotgun (WGS) entry which is preliminary data.</text>
</comment>
<feature type="region of interest" description="Disordered" evidence="1">
    <location>
        <begin position="880"/>
        <end position="908"/>
    </location>
</feature>
<proteinExistence type="predicted"/>
<dbReference type="VEuPathDB" id="TriTrypDB:TCDM_07651"/>
<sequence>MIRGLWLVMIGLLRFFIEVLLFLPRYVFIERHDRSSPFLGVRAEAVVCFVPASSLNVVNRIGCLNCPESAKRVFSATRYWGNSVKITSSEDEHEAVMNEDLNSFSISSTTSPRHTLLDGDGNGSDVWTEQSSDDISAAAMMDTLSRWLRSTSAILMGTQRLSCGRAAMAAAMSTVGDDHILHGVFTSGTPFLQYSLLQNSSVEGDAQEKRHYASCMRRYYQQEMHLRGRNGDKLFCCFSGDNNEAESIRVPYRMYSKGLRERKGFIPPWYAVHAKAQLLLSLIDPLWRIITGLFFIPHAEKESGRESQYSQSSTQQTETYVRRLCRRRGGLEKRPLRMSASASQTFSCMFTESQPTRRKIPDPSEEVCFIPEQAARALWARSHTKREEALDEAPPARGHVPTLTSAQLFLKRRTITTAPTEKKLEGVPQSDVAEESPCYPARSSTKSKRAVSGTCQRETKAEEHDTTHAATAGSASGARITSVHWLRGSAPPDASDSATSVIVLLLCPSVTQGNENGFMARRMGALCEALTNISKLRRQSSYKGCNCRRQHSHQTQPGINPPDGLKTAKMTDATDPHFASWHAAIPVVEMISWPSGQSSEHAPLPALSLCRERMNVTVEDIGHILSHLERLRAPSAYSSRDTNDATMEVHRDVLASVTSMPSMSRSCSYLQSDGRAGPRNLYIVGVGWSNASSPLLQYVMLYGAQSRIDGIICINQTASSNYALVPETVSNSQRKLRALGRDRQWSARSHKAPFHSTFLLAPAGATRLLLLAARLHLTADRLLELQKKRQKRCQKIMKGDVLCAENDAAILDYLRRTVSNCTSGDHESRTANDATCYPALSSTCHLSSRSLLSSAESPLDFLLQVEAQVDEEMNSWWIDDVQAGNDDDDESTRGRSLSSRGDRAAPFSSSGGWHSLMGLLDWDKLLKNQQNVSAATRTGIGFSGRHTLPSSPHVTSNDTLNAEVVVTSHPKNDDRAEPAKTTAGNDDGNVCGEEIIPPSHAPARRATPPFEMARGRPDLLLSAHLLSPLSQNFGDTPRNFVAPKRMKYELKARPVPSQNSALEVLFYRSASSAHLVSLIQVPTLFVHANDDEMAPLSTLPMRELASNPYVFTVLTRRGGYGVFLEGISTLYKLPRLTLQEREKAMHHNKSLDDDEDCRTSKTRHWLPQWVPLKRRNVKLTSTMTVNGSCFVPPITGTNKKKKGMKNDMETVFIIENTTWLEQLIVEFVATTVLV</sequence>
<evidence type="ECO:0000313" key="3">
    <source>
        <dbReference type="EMBL" id="ESS64285.1"/>
    </source>
</evidence>
<dbReference type="Proteomes" id="UP000017861">
    <property type="component" value="Unassembled WGS sequence"/>
</dbReference>
<keyword evidence="2" id="KW-1133">Transmembrane helix</keyword>
<dbReference type="InterPro" id="IPR050960">
    <property type="entry name" value="AB_hydrolase_4_sf"/>
</dbReference>
<dbReference type="OrthoDB" id="247542at2759"/>
<dbReference type="GO" id="GO:0008126">
    <property type="term" value="F:acetylesterase activity"/>
    <property type="evidence" value="ECO:0007669"/>
    <property type="project" value="TreeGrafter"/>
</dbReference>
<dbReference type="EMBL" id="AYLP01000094">
    <property type="protein sequence ID" value="ESS64285.1"/>
    <property type="molecule type" value="Genomic_DNA"/>
</dbReference>
<keyword evidence="2" id="KW-0812">Transmembrane</keyword>
<reference evidence="3 4" key="1">
    <citation type="journal article" date="2014" name="Genome Announc.">
        <title>Trypanosoma cruzi Clone Dm28c Draft Genome Sequence.</title>
        <authorList>
            <person name="Grisard E.C."/>
            <person name="Teixeira S.M."/>
            <person name="de Almeida L.G."/>
            <person name="Stoco P.H."/>
            <person name="Gerber A.L."/>
            <person name="Talavera-Lopez C."/>
            <person name="Lima O.C."/>
            <person name="Andersson B."/>
            <person name="de Vasconcelos A.T."/>
        </authorList>
    </citation>
    <scope>NUCLEOTIDE SEQUENCE [LARGE SCALE GENOMIC DNA]</scope>
    <source>
        <strain evidence="3 4">Dm28c</strain>
    </source>
</reference>
<protein>
    <submittedName>
        <fullName evidence="3">Phospholipid-transporting ATPase 1-like protein</fullName>
    </submittedName>
</protein>
<dbReference type="GO" id="GO:0051793">
    <property type="term" value="P:medium-chain fatty acid catabolic process"/>
    <property type="evidence" value="ECO:0007669"/>
    <property type="project" value="TreeGrafter"/>
</dbReference>
<dbReference type="GO" id="GO:0047372">
    <property type="term" value="F:monoacylglycerol lipase activity"/>
    <property type="evidence" value="ECO:0007669"/>
    <property type="project" value="TreeGrafter"/>
</dbReference>
<evidence type="ECO:0000256" key="1">
    <source>
        <dbReference type="SAM" id="MobiDB-lite"/>
    </source>
</evidence>
<feature type="compositionally biased region" description="Basic and acidic residues" evidence="1">
    <location>
        <begin position="457"/>
        <end position="467"/>
    </location>
</feature>
<accession>V5ATZ5</accession>